<dbReference type="PANTHER" id="PTHR39579">
    <property type="entry name" value="INNER MEMBRANE PROTEIN YHCB"/>
    <property type="match status" value="1"/>
</dbReference>
<evidence type="ECO:0000256" key="5">
    <source>
        <dbReference type="ARBA" id="ARBA00022692"/>
    </source>
</evidence>
<feature type="region of interest" description="Disordered" evidence="13">
    <location>
        <begin position="113"/>
        <end position="134"/>
    </location>
</feature>
<evidence type="ECO:0000256" key="6">
    <source>
        <dbReference type="ARBA" id="ARBA00022960"/>
    </source>
</evidence>
<dbReference type="Proteomes" id="UP001143307">
    <property type="component" value="Unassembled WGS sequence"/>
</dbReference>
<protein>
    <recommendedName>
        <fullName evidence="11">Z-ring associated protein G</fullName>
    </recommendedName>
    <alternativeName>
        <fullName evidence="12">Cell division protein ZapG</fullName>
    </alternativeName>
</protein>
<evidence type="ECO:0000256" key="7">
    <source>
        <dbReference type="ARBA" id="ARBA00022989"/>
    </source>
</evidence>
<dbReference type="EMBL" id="SHNP01000001">
    <property type="protein sequence ID" value="MCX2972508.1"/>
    <property type="molecule type" value="Genomic_DNA"/>
</dbReference>
<evidence type="ECO:0000256" key="14">
    <source>
        <dbReference type="SAM" id="Phobius"/>
    </source>
</evidence>
<keyword evidence="6" id="KW-0133">Cell shape</keyword>
<keyword evidence="2" id="KW-1003">Cell membrane</keyword>
<evidence type="ECO:0000256" key="1">
    <source>
        <dbReference type="ARBA" id="ARBA00004377"/>
    </source>
</evidence>
<evidence type="ECO:0000256" key="2">
    <source>
        <dbReference type="ARBA" id="ARBA00022475"/>
    </source>
</evidence>
<keyword evidence="3" id="KW-0997">Cell inner membrane</keyword>
<proteinExistence type="inferred from homology"/>
<keyword evidence="4" id="KW-0132">Cell division</keyword>
<comment type="similarity">
    <text evidence="10">Belongs to the ZapG family.</text>
</comment>
<gene>
    <name evidence="15" type="ORF">EYC87_02740</name>
</gene>
<organism evidence="15 16">
    <name type="scientific">Candidatus Seongchinamella marina</name>
    <dbReference type="NCBI Taxonomy" id="2518990"/>
    <lineage>
        <taxon>Bacteria</taxon>
        <taxon>Pseudomonadati</taxon>
        <taxon>Pseudomonadota</taxon>
        <taxon>Gammaproteobacteria</taxon>
        <taxon>Cellvibrionales</taxon>
        <taxon>Halieaceae</taxon>
        <taxon>Seongchinamella</taxon>
    </lineage>
</organism>
<evidence type="ECO:0000256" key="12">
    <source>
        <dbReference type="ARBA" id="ARBA00035727"/>
    </source>
</evidence>
<dbReference type="RefSeq" id="WP_279251509.1">
    <property type="nucleotide sequence ID" value="NZ_SHNP01000001.1"/>
</dbReference>
<name>A0ABT3SRB1_9GAMM</name>
<dbReference type="PANTHER" id="PTHR39579:SF1">
    <property type="entry name" value="INNER MEMBRANE PROTEIN YHCB"/>
    <property type="match status" value="1"/>
</dbReference>
<dbReference type="InterPro" id="IPR009386">
    <property type="entry name" value="ZapG-like"/>
</dbReference>
<keyword evidence="5 14" id="KW-0812">Transmembrane</keyword>
<evidence type="ECO:0000313" key="15">
    <source>
        <dbReference type="EMBL" id="MCX2972508.1"/>
    </source>
</evidence>
<keyword evidence="8 14" id="KW-0472">Membrane</keyword>
<keyword evidence="7 14" id="KW-1133">Transmembrane helix</keyword>
<dbReference type="Pfam" id="PF06295">
    <property type="entry name" value="ZapG-like"/>
    <property type="match status" value="1"/>
</dbReference>
<evidence type="ECO:0000256" key="10">
    <source>
        <dbReference type="ARBA" id="ARBA00035657"/>
    </source>
</evidence>
<evidence type="ECO:0000256" key="4">
    <source>
        <dbReference type="ARBA" id="ARBA00022618"/>
    </source>
</evidence>
<sequence>MYSLTIVIVGAAAGLIVGLGLGLLWGHQSSPSGQRHREVERKLDQVLQDNKAYENEVVEHFSDTARLLNNLTESYRDVHNHLAKGAADLCQGNGPVALDQLQNQRDPSEIPANLASAQPPLDYAPKTSPDEKGMLNEEFGLDRNAMEAKTAEASQA</sequence>
<evidence type="ECO:0000256" key="3">
    <source>
        <dbReference type="ARBA" id="ARBA00022519"/>
    </source>
</evidence>
<evidence type="ECO:0000256" key="13">
    <source>
        <dbReference type="SAM" id="MobiDB-lite"/>
    </source>
</evidence>
<feature type="transmembrane region" description="Helical" evidence="14">
    <location>
        <begin position="6"/>
        <end position="26"/>
    </location>
</feature>
<keyword evidence="9" id="KW-0131">Cell cycle</keyword>
<evidence type="ECO:0000256" key="8">
    <source>
        <dbReference type="ARBA" id="ARBA00023136"/>
    </source>
</evidence>
<keyword evidence="16" id="KW-1185">Reference proteome</keyword>
<reference evidence="15" key="1">
    <citation type="submission" date="2019-02" db="EMBL/GenBank/DDBJ databases">
        <authorList>
            <person name="Li S.-H."/>
        </authorList>
    </citation>
    <scope>NUCLEOTIDE SEQUENCE</scope>
    <source>
        <strain evidence="15">IMCC8485</strain>
    </source>
</reference>
<evidence type="ECO:0000256" key="9">
    <source>
        <dbReference type="ARBA" id="ARBA00023306"/>
    </source>
</evidence>
<accession>A0ABT3SRB1</accession>
<comment type="subcellular location">
    <subcellularLocation>
        <location evidence="1">Cell inner membrane</location>
        <topology evidence="1">Single-pass membrane protein</topology>
    </subcellularLocation>
</comment>
<comment type="caution">
    <text evidence="15">The sequence shown here is derived from an EMBL/GenBank/DDBJ whole genome shotgun (WGS) entry which is preliminary data.</text>
</comment>
<evidence type="ECO:0000256" key="11">
    <source>
        <dbReference type="ARBA" id="ARBA00035703"/>
    </source>
</evidence>
<evidence type="ECO:0000313" key="16">
    <source>
        <dbReference type="Proteomes" id="UP001143307"/>
    </source>
</evidence>